<dbReference type="Ensembl" id="ENSECRT00000009004.1">
    <property type="protein sequence ID" value="ENSECRP00000008857.1"/>
    <property type="gene ID" value="ENSECRG00000005952.1"/>
</dbReference>
<name>A0A8C4RYY3_ERPCA</name>
<dbReference type="Gene3D" id="2.60.40.10">
    <property type="entry name" value="Immunoglobulins"/>
    <property type="match status" value="1"/>
</dbReference>
<dbReference type="Proteomes" id="UP000694620">
    <property type="component" value="Chromosome 9"/>
</dbReference>
<keyword evidence="2" id="KW-1064">Adaptive immunity</keyword>
<feature type="domain" description="Ig-like" evidence="6">
    <location>
        <begin position="17"/>
        <end position="114"/>
    </location>
</feature>
<reference evidence="7" key="3">
    <citation type="submission" date="2025-09" db="UniProtKB">
        <authorList>
            <consortium name="Ensembl"/>
        </authorList>
    </citation>
    <scope>IDENTIFICATION</scope>
</reference>
<dbReference type="PANTHER" id="PTHR19367">
    <property type="entry name" value="T-CELL RECEPTOR ALPHA CHAIN V REGION"/>
    <property type="match status" value="1"/>
</dbReference>
<reference evidence="7" key="2">
    <citation type="submission" date="2025-08" db="UniProtKB">
        <authorList>
            <consortium name="Ensembl"/>
        </authorList>
    </citation>
    <scope>IDENTIFICATION</scope>
</reference>
<dbReference type="PROSITE" id="PS50835">
    <property type="entry name" value="IG_LIKE"/>
    <property type="match status" value="1"/>
</dbReference>
<dbReference type="InterPro" id="IPR013783">
    <property type="entry name" value="Ig-like_fold"/>
</dbReference>
<evidence type="ECO:0000313" key="8">
    <source>
        <dbReference type="Proteomes" id="UP000694620"/>
    </source>
</evidence>
<keyword evidence="3" id="KW-0675">Receptor</keyword>
<keyword evidence="5" id="KW-0391">Immunity</keyword>
<dbReference type="InterPro" id="IPR013106">
    <property type="entry name" value="Ig_V-set"/>
</dbReference>
<evidence type="ECO:0000259" key="6">
    <source>
        <dbReference type="PROSITE" id="PS50835"/>
    </source>
</evidence>
<organism evidence="7 8">
    <name type="scientific">Erpetoichthys calabaricus</name>
    <name type="common">Rope fish</name>
    <name type="synonym">Calamoichthys calabaricus</name>
    <dbReference type="NCBI Taxonomy" id="27687"/>
    <lineage>
        <taxon>Eukaryota</taxon>
        <taxon>Metazoa</taxon>
        <taxon>Chordata</taxon>
        <taxon>Craniata</taxon>
        <taxon>Vertebrata</taxon>
        <taxon>Euteleostomi</taxon>
        <taxon>Actinopterygii</taxon>
        <taxon>Polypteriformes</taxon>
        <taxon>Polypteridae</taxon>
        <taxon>Erpetoichthys</taxon>
    </lineage>
</organism>
<dbReference type="InterPro" id="IPR003599">
    <property type="entry name" value="Ig_sub"/>
</dbReference>
<evidence type="ECO:0000313" key="7">
    <source>
        <dbReference type="Ensembl" id="ENSECRP00000008857.1"/>
    </source>
</evidence>
<sequence length="137" mass="15433">NLTCILIKLRINLIISDSVTNTETELSGTEGKTVTLQCSYSTASNNPLLYWYRRYPNQALHYMLLRGAKSASSFEHKAGFAHGRFSSTTAHDSTELQISALSLSDSAIYYCALSECMVCKYSVLCDRLFVRQKKWTI</sequence>
<keyword evidence="4" id="KW-0393">Immunoglobulin domain</keyword>
<dbReference type="InterPro" id="IPR036179">
    <property type="entry name" value="Ig-like_dom_sf"/>
</dbReference>
<evidence type="ECO:0000256" key="3">
    <source>
        <dbReference type="ARBA" id="ARBA00023170"/>
    </source>
</evidence>
<evidence type="ECO:0000256" key="5">
    <source>
        <dbReference type="ARBA" id="ARBA00043266"/>
    </source>
</evidence>
<dbReference type="SUPFAM" id="SSF48726">
    <property type="entry name" value="Immunoglobulin"/>
    <property type="match status" value="1"/>
</dbReference>
<protein>
    <recommendedName>
        <fullName evidence="6">Ig-like domain-containing protein</fullName>
    </recommendedName>
</protein>
<keyword evidence="8" id="KW-1185">Reference proteome</keyword>
<evidence type="ECO:0000256" key="2">
    <source>
        <dbReference type="ARBA" id="ARBA00023130"/>
    </source>
</evidence>
<dbReference type="AlphaFoldDB" id="A0A8C4RYY3"/>
<accession>A0A8C4RYY3</accession>
<proteinExistence type="predicted"/>
<dbReference type="SMART" id="SM00409">
    <property type="entry name" value="IG"/>
    <property type="match status" value="1"/>
</dbReference>
<dbReference type="InterPro" id="IPR007110">
    <property type="entry name" value="Ig-like_dom"/>
</dbReference>
<keyword evidence="1" id="KW-0732">Signal</keyword>
<dbReference type="GeneTree" id="ENSGT00830000128446"/>
<keyword evidence="5" id="KW-1279">T cell receptor</keyword>
<reference evidence="7" key="1">
    <citation type="submission" date="2021-06" db="EMBL/GenBank/DDBJ databases">
        <authorList>
            <consortium name="Wellcome Sanger Institute Data Sharing"/>
        </authorList>
    </citation>
    <scope>NUCLEOTIDE SEQUENCE [LARGE SCALE GENOMIC DNA]</scope>
</reference>
<dbReference type="InterPro" id="IPR051287">
    <property type="entry name" value="TCR_variable_region"/>
</dbReference>
<evidence type="ECO:0000256" key="4">
    <source>
        <dbReference type="ARBA" id="ARBA00023319"/>
    </source>
</evidence>
<dbReference type="SMART" id="SM00406">
    <property type="entry name" value="IGv"/>
    <property type="match status" value="1"/>
</dbReference>
<dbReference type="PANTHER" id="PTHR19367:SF18">
    <property type="entry name" value="T CELL RECEPTOR ALPHA VARIABLE 16"/>
    <property type="match status" value="1"/>
</dbReference>
<dbReference type="GO" id="GO:0002250">
    <property type="term" value="P:adaptive immune response"/>
    <property type="evidence" value="ECO:0007669"/>
    <property type="project" value="UniProtKB-KW"/>
</dbReference>
<dbReference type="Pfam" id="PF07686">
    <property type="entry name" value="V-set"/>
    <property type="match status" value="1"/>
</dbReference>
<dbReference type="InterPro" id="IPR003598">
    <property type="entry name" value="Ig_sub2"/>
</dbReference>
<dbReference type="SMART" id="SM00408">
    <property type="entry name" value="IGc2"/>
    <property type="match status" value="1"/>
</dbReference>
<evidence type="ECO:0000256" key="1">
    <source>
        <dbReference type="ARBA" id="ARBA00022729"/>
    </source>
</evidence>
<dbReference type="GO" id="GO:0042101">
    <property type="term" value="C:T cell receptor complex"/>
    <property type="evidence" value="ECO:0007669"/>
    <property type="project" value="UniProtKB-KW"/>
</dbReference>